<evidence type="ECO:0008006" key="3">
    <source>
        <dbReference type="Google" id="ProtNLM"/>
    </source>
</evidence>
<protein>
    <recommendedName>
        <fullName evidence="3">Quinol monooxygenase YgiN</fullName>
    </recommendedName>
</protein>
<sequence>MTDIQIIETVTFRLKEGVSETDFMVAAQGIDDYLDNCEGLCARTLSRDATGLWREDYVWANDMAAKAADAGFMAAPEAQVFMALVERDSIQMAHAPVVLYRSTKTVTA</sequence>
<organism evidence="1 2">
    <name type="scientific">Celeribacter persicus</name>
    <dbReference type="NCBI Taxonomy" id="1651082"/>
    <lineage>
        <taxon>Bacteria</taxon>
        <taxon>Pseudomonadati</taxon>
        <taxon>Pseudomonadota</taxon>
        <taxon>Alphaproteobacteria</taxon>
        <taxon>Rhodobacterales</taxon>
        <taxon>Roseobacteraceae</taxon>
        <taxon>Celeribacter</taxon>
    </lineage>
</organism>
<dbReference type="RefSeq" id="WP_107816295.1">
    <property type="nucleotide sequence ID" value="NZ_QAOH01000006.1"/>
</dbReference>
<accession>A0A2T5HLT4</accession>
<dbReference type="OrthoDB" id="1453400at2"/>
<evidence type="ECO:0000313" key="2">
    <source>
        <dbReference type="Proteomes" id="UP000244077"/>
    </source>
</evidence>
<dbReference type="EMBL" id="QAOH01000006">
    <property type="protein sequence ID" value="PTQ72531.1"/>
    <property type="molecule type" value="Genomic_DNA"/>
</dbReference>
<name>A0A2T5HLT4_9RHOB</name>
<keyword evidence="2" id="KW-1185">Reference proteome</keyword>
<gene>
    <name evidence="1" type="ORF">C8N42_10640</name>
</gene>
<dbReference type="AlphaFoldDB" id="A0A2T5HLT4"/>
<proteinExistence type="predicted"/>
<dbReference type="Proteomes" id="UP000244077">
    <property type="component" value="Unassembled WGS sequence"/>
</dbReference>
<comment type="caution">
    <text evidence="1">The sequence shown here is derived from an EMBL/GenBank/DDBJ whole genome shotgun (WGS) entry which is preliminary data.</text>
</comment>
<reference evidence="1 2" key="1">
    <citation type="submission" date="2018-04" db="EMBL/GenBank/DDBJ databases">
        <title>Genomic Encyclopedia of Archaeal and Bacterial Type Strains, Phase II (KMG-II): from individual species to whole genera.</title>
        <authorList>
            <person name="Goeker M."/>
        </authorList>
    </citation>
    <scope>NUCLEOTIDE SEQUENCE [LARGE SCALE GENOMIC DNA]</scope>
    <source>
        <strain evidence="1 2">DSM 100434</strain>
    </source>
</reference>
<evidence type="ECO:0000313" key="1">
    <source>
        <dbReference type="EMBL" id="PTQ72531.1"/>
    </source>
</evidence>